<evidence type="ECO:0000313" key="2">
    <source>
        <dbReference type="EMBL" id="CAD8404905.1"/>
    </source>
</evidence>
<accession>A0A7S0BW31</accession>
<organism evidence="2">
    <name type="scientific">Proboscia inermis</name>
    <dbReference type="NCBI Taxonomy" id="420281"/>
    <lineage>
        <taxon>Eukaryota</taxon>
        <taxon>Sar</taxon>
        <taxon>Stramenopiles</taxon>
        <taxon>Ochrophyta</taxon>
        <taxon>Bacillariophyta</taxon>
        <taxon>Coscinodiscophyceae</taxon>
        <taxon>Rhizosoleniophycidae</taxon>
        <taxon>Rhizosoleniales</taxon>
        <taxon>Rhizosoleniaceae</taxon>
        <taxon>Proboscia</taxon>
    </lineage>
</organism>
<feature type="region of interest" description="Disordered" evidence="1">
    <location>
        <begin position="93"/>
        <end position="113"/>
    </location>
</feature>
<reference evidence="2" key="1">
    <citation type="submission" date="2021-01" db="EMBL/GenBank/DDBJ databases">
        <authorList>
            <person name="Corre E."/>
            <person name="Pelletier E."/>
            <person name="Niang G."/>
            <person name="Scheremetjew M."/>
            <person name="Finn R."/>
            <person name="Kale V."/>
            <person name="Holt S."/>
            <person name="Cochrane G."/>
            <person name="Meng A."/>
            <person name="Brown T."/>
            <person name="Cohen L."/>
        </authorList>
    </citation>
    <scope>NUCLEOTIDE SEQUENCE</scope>
    <source>
        <strain evidence="2">CCAP1064/1</strain>
    </source>
</reference>
<dbReference type="AlphaFoldDB" id="A0A7S0BW31"/>
<dbReference type="Gene3D" id="3.40.50.1100">
    <property type="match status" value="1"/>
</dbReference>
<dbReference type="EMBL" id="HBEL01002173">
    <property type="protein sequence ID" value="CAD8404905.1"/>
    <property type="molecule type" value="Transcribed_RNA"/>
</dbReference>
<dbReference type="InterPro" id="IPR050214">
    <property type="entry name" value="Cys_Synth/Cystath_Beta-Synth"/>
</dbReference>
<evidence type="ECO:0008006" key="3">
    <source>
        <dbReference type="Google" id="ProtNLM"/>
    </source>
</evidence>
<dbReference type="InterPro" id="IPR036052">
    <property type="entry name" value="TrpB-like_PALP_sf"/>
</dbReference>
<evidence type="ECO:0000256" key="1">
    <source>
        <dbReference type="SAM" id="MobiDB-lite"/>
    </source>
</evidence>
<sequence>MGAGIVPQVLDLDLLDEVIPIHSDEAMEMTHNLWMMGLPVGASAGAIVSAAVKVCARPESKGKLTVAIIPSFGERYFTHPMFAEIKDKAEGLEKQPLPEPFDNTEYGFATSRG</sequence>
<protein>
    <recommendedName>
        <fullName evidence="3">Tryptophan synthase beta chain-like PALP domain-containing protein</fullName>
    </recommendedName>
</protein>
<gene>
    <name evidence="2" type="ORF">PINE0816_LOCUS1014</name>
</gene>
<name>A0A7S0BW31_9STRA</name>
<dbReference type="SUPFAM" id="SSF53686">
    <property type="entry name" value="Tryptophan synthase beta subunit-like PLP-dependent enzymes"/>
    <property type="match status" value="1"/>
</dbReference>
<dbReference type="PANTHER" id="PTHR10314">
    <property type="entry name" value="CYSTATHIONINE BETA-SYNTHASE"/>
    <property type="match status" value="1"/>
</dbReference>
<proteinExistence type="predicted"/>